<proteinExistence type="predicted"/>
<organism evidence="1 2">
    <name type="scientific">Araneus ventricosus</name>
    <name type="common">Orbweaver spider</name>
    <name type="synonym">Epeira ventricosa</name>
    <dbReference type="NCBI Taxonomy" id="182803"/>
    <lineage>
        <taxon>Eukaryota</taxon>
        <taxon>Metazoa</taxon>
        <taxon>Ecdysozoa</taxon>
        <taxon>Arthropoda</taxon>
        <taxon>Chelicerata</taxon>
        <taxon>Arachnida</taxon>
        <taxon>Araneae</taxon>
        <taxon>Araneomorphae</taxon>
        <taxon>Entelegynae</taxon>
        <taxon>Araneoidea</taxon>
        <taxon>Araneidae</taxon>
        <taxon>Araneus</taxon>
    </lineage>
</organism>
<protein>
    <submittedName>
        <fullName evidence="1">Uncharacterized protein</fullName>
    </submittedName>
</protein>
<dbReference type="AlphaFoldDB" id="A0A4Y2KRG7"/>
<comment type="caution">
    <text evidence="1">The sequence shown here is derived from an EMBL/GenBank/DDBJ whole genome shotgun (WGS) entry which is preliminary data.</text>
</comment>
<keyword evidence="2" id="KW-1185">Reference proteome</keyword>
<gene>
    <name evidence="1" type="ORF">AVEN_149277_1</name>
</gene>
<evidence type="ECO:0000313" key="2">
    <source>
        <dbReference type="Proteomes" id="UP000499080"/>
    </source>
</evidence>
<dbReference type="Proteomes" id="UP000499080">
    <property type="component" value="Unassembled WGS sequence"/>
</dbReference>
<feature type="non-terminal residue" evidence="1">
    <location>
        <position position="29"/>
    </location>
</feature>
<evidence type="ECO:0000313" key="1">
    <source>
        <dbReference type="EMBL" id="GBN05184.1"/>
    </source>
</evidence>
<sequence length="29" mass="3177">MVLNDASYPVTCGVVDAFKPTSRFVFAQL</sequence>
<accession>A0A4Y2KRG7</accession>
<dbReference type="EMBL" id="BGPR01004948">
    <property type="protein sequence ID" value="GBN05184.1"/>
    <property type="molecule type" value="Genomic_DNA"/>
</dbReference>
<reference evidence="1 2" key="1">
    <citation type="journal article" date="2019" name="Sci. Rep.">
        <title>Orb-weaving spider Araneus ventricosus genome elucidates the spidroin gene catalogue.</title>
        <authorList>
            <person name="Kono N."/>
            <person name="Nakamura H."/>
            <person name="Ohtoshi R."/>
            <person name="Moran D.A.P."/>
            <person name="Shinohara A."/>
            <person name="Yoshida Y."/>
            <person name="Fujiwara M."/>
            <person name="Mori M."/>
            <person name="Tomita M."/>
            <person name="Arakawa K."/>
        </authorList>
    </citation>
    <scope>NUCLEOTIDE SEQUENCE [LARGE SCALE GENOMIC DNA]</scope>
</reference>
<name>A0A4Y2KRG7_ARAVE</name>